<dbReference type="OrthoDB" id="10264062at2759"/>
<evidence type="ECO:0000313" key="3">
    <source>
        <dbReference type="EMBL" id="VDK30118.1"/>
    </source>
</evidence>
<dbReference type="AlphaFoldDB" id="A0A183CYC1"/>
<dbReference type="GO" id="GO:0005096">
    <property type="term" value="F:GTPase activator activity"/>
    <property type="evidence" value="ECO:0007669"/>
    <property type="project" value="UniProtKB-KW"/>
</dbReference>
<protein>
    <submittedName>
        <fullName evidence="5">Rab-GAP TBC domain-containing protein</fullName>
    </submittedName>
</protein>
<evidence type="ECO:0000313" key="4">
    <source>
        <dbReference type="Proteomes" id="UP000271098"/>
    </source>
</evidence>
<dbReference type="WBParaSite" id="GPUH_0000146501-mRNA-1">
    <property type="protein sequence ID" value="GPUH_0000146501-mRNA-1"/>
    <property type="gene ID" value="GPUH_0000146501"/>
</dbReference>
<gene>
    <name evidence="3" type="ORF">GPUH_LOCUS1462</name>
</gene>
<evidence type="ECO:0000313" key="5">
    <source>
        <dbReference type="WBParaSite" id="GPUH_0000146501-mRNA-1"/>
    </source>
</evidence>
<sequence>MCIFASHLQHGNFELDQSAIKKQLMDLRDLLMVVNPKLANYLESHNSDDMYFCFRWVLVAFKREFCFEDTMRLWEVLWTDLPCSNFHLLICVAILDRQMNFIIENKFGLTEILKHVNDLSMNIDLNDTLTSAEAIFHQLAASQNKLPRHVCKILSLGDASASIDD</sequence>
<organism evidence="5">
    <name type="scientific">Gongylonema pulchrum</name>
    <dbReference type="NCBI Taxonomy" id="637853"/>
    <lineage>
        <taxon>Eukaryota</taxon>
        <taxon>Metazoa</taxon>
        <taxon>Ecdysozoa</taxon>
        <taxon>Nematoda</taxon>
        <taxon>Chromadorea</taxon>
        <taxon>Rhabditida</taxon>
        <taxon>Spirurina</taxon>
        <taxon>Spiruromorpha</taxon>
        <taxon>Spiruroidea</taxon>
        <taxon>Gongylonematidae</taxon>
        <taxon>Gongylonema</taxon>
    </lineage>
</organism>
<dbReference type="SUPFAM" id="SSF47923">
    <property type="entry name" value="Ypt/Rab-GAP domain of gyp1p"/>
    <property type="match status" value="1"/>
</dbReference>
<dbReference type="GO" id="GO:0005737">
    <property type="term" value="C:cytoplasm"/>
    <property type="evidence" value="ECO:0007669"/>
    <property type="project" value="UniProtKB-ARBA"/>
</dbReference>
<reference evidence="3 4" key="2">
    <citation type="submission" date="2018-11" db="EMBL/GenBank/DDBJ databases">
        <authorList>
            <consortium name="Pathogen Informatics"/>
        </authorList>
    </citation>
    <scope>NUCLEOTIDE SEQUENCE [LARGE SCALE GENOMIC DNA]</scope>
</reference>
<dbReference type="Gene3D" id="1.10.472.80">
    <property type="entry name" value="Ypt/Rab-GAP domain of gyp1p, domain 3"/>
    <property type="match status" value="1"/>
</dbReference>
<evidence type="ECO:0000259" key="2">
    <source>
        <dbReference type="PROSITE" id="PS50086"/>
    </source>
</evidence>
<proteinExistence type="predicted"/>
<accession>A0A183CYC1</accession>
<reference evidence="5" key="1">
    <citation type="submission" date="2016-06" db="UniProtKB">
        <authorList>
            <consortium name="WormBaseParasite"/>
        </authorList>
    </citation>
    <scope>IDENTIFICATION</scope>
</reference>
<dbReference type="Proteomes" id="UP000271098">
    <property type="component" value="Unassembled WGS sequence"/>
</dbReference>
<dbReference type="PANTHER" id="PTHR22957">
    <property type="entry name" value="TBC1 DOMAIN FAMILY MEMBER GTPASE-ACTIVATING PROTEIN"/>
    <property type="match status" value="1"/>
</dbReference>
<dbReference type="PANTHER" id="PTHR22957:SF645">
    <property type="entry name" value="LD27216P"/>
    <property type="match status" value="1"/>
</dbReference>
<dbReference type="PROSITE" id="PS50086">
    <property type="entry name" value="TBC_RABGAP"/>
    <property type="match status" value="1"/>
</dbReference>
<dbReference type="InterPro" id="IPR035969">
    <property type="entry name" value="Rab-GAP_TBC_sf"/>
</dbReference>
<name>A0A183CYC1_9BILA</name>
<feature type="domain" description="Rab-GAP TBC" evidence="2">
    <location>
        <begin position="1"/>
        <end position="81"/>
    </location>
</feature>
<evidence type="ECO:0000256" key="1">
    <source>
        <dbReference type="ARBA" id="ARBA00022468"/>
    </source>
</evidence>
<keyword evidence="4" id="KW-1185">Reference proteome</keyword>
<keyword evidence="1" id="KW-0343">GTPase activation</keyword>
<dbReference type="EMBL" id="UYRT01001771">
    <property type="protein sequence ID" value="VDK30118.1"/>
    <property type="molecule type" value="Genomic_DNA"/>
</dbReference>
<dbReference type="InterPro" id="IPR000195">
    <property type="entry name" value="Rab-GAP-TBC_dom"/>
</dbReference>
<dbReference type="Pfam" id="PF00566">
    <property type="entry name" value="RabGAP-TBC"/>
    <property type="match status" value="1"/>
</dbReference>
<dbReference type="FunFam" id="1.10.472.80:FF:000005">
    <property type="entry name" value="TBC1 domain family member 15"/>
    <property type="match status" value="1"/>
</dbReference>